<evidence type="ECO:0000256" key="1">
    <source>
        <dbReference type="ARBA" id="ARBA00004651"/>
    </source>
</evidence>
<dbReference type="InterPro" id="IPR001123">
    <property type="entry name" value="LeuE-type"/>
</dbReference>
<comment type="caution">
    <text evidence="7">The sequence shown here is derived from an EMBL/GenBank/DDBJ whole genome shotgun (WGS) entry which is preliminary data.</text>
</comment>
<evidence type="ECO:0000256" key="3">
    <source>
        <dbReference type="ARBA" id="ARBA00022692"/>
    </source>
</evidence>
<protein>
    <submittedName>
        <fullName evidence="7">LysE family translocator</fullName>
    </submittedName>
</protein>
<feature type="transmembrane region" description="Helical" evidence="6">
    <location>
        <begin position="163"/>
        <end position="189"/>
    </location>
</feature>
<feature type="transmembrane region" description="Helical" evidence="6">
    <location>
        <begin position="86"/>
        <end position="104"/>
    </location>
</feature>
<evidence type="ECO:0000313" key="7">
    <source>
        <dbReference type="EMBL" id="MFI2490099.1"/>
    </source>
</evidence>
<accession>A0ABW7XS89</accession>
<sequence>MTSAAASPEALWPVLVAGLVAGYAVALPVGPVASYLVGLAARHPWRVGVAGALGIATVDGAYALVTGLFGTLVADHVRPVAGPLRIVSAGVLVLLAAHGALTAWRERTASDGETRADPLTAPRAFARFVAITAINPGTVLFFAVVVTGGALMPDTTAGGSSTVAAAVFGLAAFVASASWQLALALGGTLLGRVLSGPRGRLGTALASSTLMVVLAVVVLVG</sequence>
<keyword evidence="4 6" id="KW-1133">Transmembrane helix</keyword>
<comment type="subcellular location">
    <subcellularLocation>
        <location evidence="1">Cell membrane</location>
        <topology evidence="1">Multi-pass membrane protein</topology>
    </subcellularLocation>
</comment>
<evidence type="ECO:0000313" key="8">
    <source>
        <dbReference type="Proteomes" id="UP001611580"/>
    </source>
</evidence>
<dbReference type="Pfam" id="PF01810">
    <property type="entry name" value="LysE"/>
    <property type="match status" value="1"/>
</dbReference>
<feature type="transmembrane region" description="Helical" evidence="6">
    <location>
        <begin position="49"/>
        <end position="74"/>
    </location>
</feature>
<keyword evidence="2" id="KW-1003">Cell membrane</keyword>
<evidence type="ECO:0000256" key="4">
    <source>
        <dbReference type="ARBA" id="ARBA00022989"/>
    </source>
</evidence>
<keyword evidence="8" id="KW-1185">Reference proteome</keyword>
<feature type="transmembrane region" description="Helical" evidence="6">
    <location>
        <begin position="125"/>
        <end position="151"/>
    </location>
</feature>
<dbReference type="PANTHER" id="PTHR30086:SF20">
    <property type="entry name" value="ARGININE EXPORTER PROTEIN ARGO-RELATED"/>
    <property type="match status" value="1"/>
</dbReference>
<dbReference type="PANTHER" id="PTHR30086">
    <property type="entry name" value="ARGININE EXPORTER PROTEIN ARGO"/>
    <property type="match status" value="1"/>
</dbReference>
<evidence type="ECO:0000256" key="2">
    <source>
        <dbReference type="ARBA" id="ARBA00022475"/>
    </source>
</evidence>
<proteinExistence type="predicted"/>
<evidence type="ECO:0000256" key="6">
    <source>
        <dbReference type="SAM" id="Phobius"/>
    </source>
</evidence>
<feature type="transmembrane region" description="Helical" evidence="6">
    <location>
        <begin position="201"/>
        <end position="220"/>
    </location>
</feature>
<keyword evidence="5 6" id="KW-0472">Membrane</keyword>
<keyword evidence="3 6" id="KW-0812">Transmembrane</keyword>
<name>A0ABW7XS89_9MICO</name>
<evidence type="ECO:0000256" key="5">
    <source>
        <dbReference type="ARBA" id="ARBA00023136"/>
    </source>
</evidence>
<gene>
    <name evidence="7" type="ORF">ACH47X_24505</name>
</gene>
<dbReference type="Proteomes" id="UP001611580">
    <property type="component" value="Unassembled WGS sequence"/>
</dbReference>
<feature type="transmembrane region" description="Helical" evidence="6">
    <location>
        <begin position="12"/>
        <end position="37"/>
    </location>
</feature>
<organism evidence="7 8">
    <name type="scientific">Promicromonospora kroppenstedtii</name>
    <dbReference type="NCBI Taxonomy" id="440482"/>
    <lineage>
        <taxon>Bacteria</taxon>
        <taxon>Bacillati</taxon>
        <taxon>Actinomycetota</taxon>
        <taxon>Actinomycetes</taxon>
        <taxon>Micrococcales</taxon>
        <taxon>Promicromonosporaceae</taxon>
        <taxon>Promicromonospora</taxon>
    </lineage>
</organism>
<dbReference type="RefSeq" id="WP_397407732.1">
    <property type="nucleotide sequence ID" value="NZ_JBIRYI010000020.1"/>
</dbReference>
<reference evidence="7 8" key="1">
    <citation type="submission" date="2024-10" db="EMBL/GenBank/DDBJ databases">
        <title>The Natural Products Discovery Center: Release of the First 8490 Sequenced Strains for Exploring Actinobacteria Biosynthetic Diversity.</title>
        <authorList>
            <person name="Kalkreuter E."/>
            <person name="Kautsar S.A."/>
            <person name="Yang D."/>
            <person name="Bader C.D."/>
            <person name="Teijaro C.N."/>
            <person name="Fluegel L."/>
            <person name="Davis C.M."/>
            <person name="Simpson J.R."/>
            <person name="Lauterbach L."/>
            <person name="Steele A.D."/>
            <person name="Gui C."/>
            <person name="Meng S."/>
            <person name="Li G."/>
            <person name="Viehrig K."/>
            <person name="Ye F."/>
            <person name="Su P."/>
            <person name="Kiefer A.F."/>
            <person name="Nichols A."/>
            <person name="Cepeda A.J."/>
            <person name="Yan W."/>
            <person name="Fan B."/>
            <person name="Jiang Y."/>
            <person name="Adhikari A."/>
            <person name="Zheng C.-J."/>
            <person name="Schuster L."/>
            <person name="Cowan T.M."/>
            <person name="Smanski M.J."/>
            <person name="Chevrette M.G."/>
            <person name="De Carvalho L.P.S."/>
            <person name="Shen B."/>
        </authorList>
    </citation>
    <scope>NUCLEOTIDE SEQUENCE [LARGE SCALE GENOMIC DNA]</scope>
    <source>
        <strain evidence="7 8">NPDC019481</strain>
    </source>
</reference>
<dbReference type="EMBL" id="JBIRYI010000020">
    <property type="protein sequence ID" value="MFI2490099.1"/>
    <property type="molecule type" value="Genomic_DNA"/>
</dbReference>